<evidence type="ECO:0008006" key="3">
    <source>
        <dbReference type="Google" id="ProtNLM"/>
    </source>
</evidence>
<dbReference type="RefSeq" id="WP_114955842.1">
    <property type="nucleotide sequence ID" value="NZ_JBHSJF010000006.1"/>
</dbReference>
<keyword evidence="2" id="KW-1185">Reference proteome</keyword>
<dbReference type="Proteomes" id="UP001595796">
    <property type="component" value="Unassembled WGS sequence"/>
</dbReference>
<accession>A0ABV9Z181</accession>
<sequence length="72" mass="7918">MSDVYLIEVEGRAVGLVARESDGTNYRFHAAEPGVFCIDGQIFKTADEAQRAARAAMKDRSRHLDHTAPRAA</sequence>
<dbReference type="EMBL" id="JBHSJF010000006">
    <property type="protein sequence ID" value="MFC5068242.1"/>
    <property type="molecule type" value="Genomic_DNA"/>
</dbReference>
<proteinExistence type="predicted"/>
<evidence type="ECO:0000313" key="1">
    <source>
        <dbReference type="EMBL" id="MFC5068242.1"/>
    </source>
</evidence>
<protein>
    <recommendedName>
        <fullName evidence="3">DUF1508 domain-containing protein</fullName>
    </recommendedName>
</protein>
<comment type="caution">
    <text evidence="1">The sequence shown here is derived from an EMBL/GenBank/DDBJ whole genome shotgun (WGS) entry which is preliminary data.</text>
</comment>
<gene>
    <name evidence="1" type="ORF">ACFPFW_09475</name>
</gene>
<name>A0ABV9Z181_9HYPH</name>
<organism evidence="1 2">
    <name type="scientific">Flaviflagellibacter deserti</name>
    <dbReference type="NCBI Taxonomy" id="2267266"/>
    <lineage>
        <taxon>Bacteria</taxon>
        <taxon>Pseudomonadati</taxon>
        <taxon>Pseudomonadota</taxon>
        <taxon>Alphaproteobacteria</taxon>
        <taxon>Hyphomicrobiales</taxon>
        <taxon>Flaviflagellibacter</taxon>
    </lineage>
</organism>
<reference evidence="2" key="1">
    <citation type="journal article" date="2019" name="Int. J. Syst. Evol. Microbiol.">
        <title>The Global Catalogue of Microorganisms (GCM) 10K type strain sequencing project: providing services to taxonomists for standard genome sequencing and annotation.</title>
        <authorList>
            <consortium name="The Broad Institute Genomics Platform"/>
            <consortium name="The Broad Institute Genome Sequencing Center for Infectious Disease"/>
            <person name="Wu L."/>
            <person name="Ma J."/>
        </authorList>
    </citation>
    <scope>NUCLEOTIDE SEQUENCE [LARGE SCALE GENOMIC DNA]</scope>
    <source>
        <strain evidence="2">CGMCC 1.16444</strain>
    </source>
</reference>
<evidence type="ECO:0000313" key="2">
    <source>
        <dbReference type="Proteomes" id="UP001595796"/>
    </source>
</evidence>